<organism evidence="1 2">
    <name type="scientific">Fusarium oxysporum f. sp. lycopersici (strain 4287 / CBS 123668 / FGSC 9935 / NRRL 34936)</name>
    <name type="common">Fusarium vascular wilt of tomato</name>
    <dbReference type="NCBI Taxonomy" id="426428"/>
    <lineage>
        <taxon>Eukaryota</taxon>
        <taxon>Fungi</taxon>
        <taxon>Dikarya</taxon>
        <taxon>Ascomycota</taxon>
        <taxon>Pezizomycotina</taxon>
        <taxon>Sordariomycetes</taxon>
        <taxon>Hypocreomycetidae</taxon>
        <taxon>Hypocreales</taxon>
        <taxon>Nectriaceae</taxon>
        <taxon>Fusarium</taxon>
        <taxon>Fusarium oxysporum species complex</taxon>
    </lineage>
</organism>
<accession>A0A0J9VI35</accession>
<protein>
    <submittedName>
        <fullName evidence="1">Uncharacterized protein</fullName>
    </submittedName>
</protein>
<dbReference type="AlphaFoldDB" id="A0A0J9VI35"/>
<name>A0A0J9VI35_FUSO4</name>
<evidence type="ECO:0000313" key="1">
    <source>
        <dbReference type="EMBL" id="KNB10914.1"/>
    </source>
</evidence>
<proteinExistence type="predicted"/>
<dbReference type="KEGG" id="fox:FOXG_20430"/>
<sequence length="41" mass="4696">MGFESECQRAKPRYYCNFKDSLMQSLIVDRGLKIDLGLVVA</sequence>
<dbReference type="Proteomes" id="UP000009097">
    <property type="component" value="Unassembled WGS sequence"/>
</dbReference>
<evidence type="ECO:0000313" key="2">
    <source>
        <dbReference type="Proteomes" id="UP000009097"/>
    </source>
</evidence>
<reference evidence="1" key="2">
    <citation type="journal article" date="2010" name="Nature">
        <title>Comparative genomics reveals mobile pathogenicity chromosomes in Fusarium.</title>
        <authorList>
            <person name="Ma L.J."/>
            <person name="van der Does H.C."/>
            <person name="Borkovich K.A."/>
            <person name="Coleman J.J."/>
            <person name="Daboussi M.J."/>
            <person name="Di Pietro A."/>
            <person name="Dufresne M."/>
            <person name="Freitag M."/>
            <person name="Grabherr M."/>
            <person name="Henrissat B."/>
            <person name="Houterman P.M."/>
            <person name="Kang S."/>
            <person name="Shim W.B."/>
            <person name="Woloshuk C."/>
            <person name="Xie X."/>
            <person name="Xu J.R."/>
            <person name="Antoniw J."/>
            <person name="Baker S.E."/>
            <person name="Bluhm B.H."/>
            <person name="Breakspear A."/>
            <person name="Brown D.W."/>
            <person name="Butchko R.A."/>
            <person name="Chapman S."/>
            <person name="Coulson R."/>
            <person name="Coutinho P.M."/>
            <person name="Danchin E.G."/>
            <person name="Diener A."/>
            <person name="Gale L.R."/>
            <person name="Gardiner D.M."/>
            <person name="Goff S."/>
            <person name="Hammond-Kosack K.E."/>
            <person name="Hilburn K."/>
            <person name="Hua-Van A."/>
            <person name="Jonkers W."/>
            <person name="Kazan K."/>
            <person name="Kodira C.D."/>
            <person name="Koehrsen M."/>
            <person name="Kumar L."/>
            <person name="Lee Y.H."/>
            <person name="Li L."/>
            <person name="Manners J.M."/>
            <person name="Miranda-Saavedra D."/>
            <person name="Mukherjee M."/>
            <person name="Park G."/>
            <person name="Park J."/>
            <person name="Park S.Y."/>
            <person name="Proctor R.H."/>
            <person name="Regev A."/>
            <person name="Ruiz-Roldan M.C."/>
            <person name="Sain D."/>
            <person name="Sakthikumar S."/>
            <person name="Sykes S."/>
            <person name="Schwartz D.C."/>
            <person name="Turgeon B.G."/>
            <person name="Wapinski I."/>
            <person name="Yoder O."/>
            <person name="Young S."/>
            <person name="Zeng Q."/>
            <person name="Zhou S."/>
            <person name="Galagan J."/>
            <person name="Cuomo C.A."/>
            <person name="Kistler H.C."/>
            <person name="Rep M."/>
        </authorList>
    </citation>
    <scope>NUCLEOTIDE SEQUENCE [LARGE SCALE GENOMIC DNA]</scope>
    <source>
        <strain evidence="1">4287</strain>
    </source>
</reference>
<dbReference type="RefSeq" id="XP_018248959.1">
    <property type="nucleotide sequence ID" value="XM_018400716.1"/>
</dbReference>
<dbReference type="EMBL" id="DS231709">
    <property type="protein sequence ID" value="KNB10914.1"/>
    <property type="molecule type" value="Genomic_DNA"/>
</dbReference>
<reference evidence="1" key="1">
    <citation type="submission" date="2007-04" db="EMBL/GenBank/DDBJ databases">
        <authorList>
            <consortium name="The Broad Institute Genome Sequencing Platform"/>
            <person name="Birren B."/>
            <person name="Lander E."/>
            <person name="Galagan J."/>
            <person name="Nusbaum C."/>
            <person name="Devon K."/>
            <person name="Ma L.-J."/>
            <person name="Jaffe D."/>
            <person name="Butler J."/>
            <person name="Alvarez P."/>
            <person name="Gnerre S."/>
            <person name="Grabherr M."/>
            <person name="Kleber M."/>
            <person name="Mauceli E."/>
            <person name="Brockman W."/>
            <person name="MacCallum I.A."/>
            <person name="Young S."/>
            <person name="LaButti K."/>
            <person name="DeCaprio D."/>
            <person name="Crawford M."/>
            <person name="Koehrsen M."/>
            <person name="Engels R."/>
            <person name="Montgomery P."/>
            <person name="Pearson M."/>
            <person name="Howarth C."/>
            <person name="Larson L."/>
            <person name="White J."/>
            <person name="O'Leary S."/>
            <person name="Kodira C."/>
            <person name="Zeng Q."/>
            <person name="Yandava C."/>
            <person name="Alvarado L."/>
            <person name="Kistler C."/>
            <person name="Shim W.-B."/>
            <person name="Kang S."/>
            <person name="Woloshuk C."/>
        </authorList>
    </citation>
    <scope>NUCLEOTIDE SEQUENCE</scope>
    <source>
        <strain evidence="1">4287</strain>
    </source>
</reference>
<gene>
    <name evidence="1" type="ORF">FOXG_20430</name>
</gene>
<dbReference type="GeneID" id="28961136"/>
<dbReference type="VEuPathDB" id="FungiDB:FOXG_20430"/>